<evidence type="ECO:0000256" key="1">
    <source>
        <dbReference type="ARBA" id="ARBA00001962"/>
    </source>
</evidence>
<dbReference type="AlphaFoldDB" id="A0A0P1I392"/>
<evidence type="ECO:0000256" key="4">
    <source>
        <dbReference type="ARBA" id="ARBA00023002"/>
    </source>
</evidence>
<reference evidence="10" key="1">
    <citation type="submission" date="2015-09" db="EMBL/GenBank/DDBJ databases">
        <authorList>
            <person name="Rodrigo-Torres Lidia"/>
            <person name="Arahal R.David."/>
        </authorList>
    </citation>
    <scope>NUCLEOTIDE SEQUENCE [LARGE SCALE GENOMIC DNA]</scope>
    <source>
        <strain evidence="10">CECT 7735</strain>
    </source>
</reference>
<dbReference type="GeneID" id="83879885"/>
<dbReference type="InterPro" id="IPR036922">
    <property type="entry name" value="Rieske_2Fe-2S_sf"/>
</dbReference>
<keyword evidence="10" id="KW-1185">Reference proteome</keyword>
<dbReference type="PROSITE" id="PS51296">
    <property type="entry name" value="RIESKE"/>
    <property type="match status" value="1"/>
</dbReference>
<evidence type="ECO:0000256" key="6">
    <source>
        <dbReference type="ARBA" id="ARBA00023014"/>
    </source>
</evidence>
<keyword evidence="6" id="KW-0411">Iron-sulfur</keyword>
<dbReference type="GO" id="GO:0018618">
    <property type="term" value="F:anthranilate 1,2-dioxygenase (deaminating, decarboxylating) activity"/>
    <property type="evidence" value="ECO:0007669"/>
    <property type="project" value="UniProtKB-EC"/>
</dbReference>
<dbReference type="GO" id="GO:0005506">
    <property type="term" value="F:iron ion binding"/>
    <property type="evidence" value="ECO:0007669"/>
    <property type="project" value="InterPro"/>
</dbReference>
<dbReference type="SUPFAM" id="SSF55961">
    <property type="entry name" value="Bet v1-like"/>
    <property type="match status" value="1"/>
</dbReference>
<dbReference type="InterPro" id="IPR015881">
    <property type="entry name" value="ARHD_Rieske_2Fe_2S"/>
</dbReference>
<dbReference type="PROSITE" id="PS00570">
    <property type="entry name" value="RING_HYDROXYL_ALPHA"/>
    <property type="match status" value="1"/>
</dbReference>
<dbReference type="InterPro" id="IPR017941">
    <property type="entry name" value="Rieske_2Fe-2S"/>
</dbReference>
<evidence type="ECO:0000256" key="5">
    <source>
        <dbReference type="ARBA" id="ARBA00023004"/>
    </source>
</evidence>
<dbReference type="InterPro" id="IPR015879">
    <property type="entry name" value="Ring_hydroxy_dOase_asu_C_dom"/>
</dbReference>
<keyword evidence="9" id="KW-0223">Dioxygenase</keyword>
<dbReference type="PRINTS" id="PR00090">
    <property type="entry name" value="RNGDIOXGNASE"/>
</dbReference>
<dbReference type="GO" id="GO:0051537">
    <property type="term" value="F:2 iron, 2 sulfur cluster binding"/>
    <property type="evidence" value="ECO:0007669"/>
    <property type="project" value="UniProtKB-KW"/>
</dbReference>
<protein>
    <submittedName>
        <fullName evidence="9">Anthranilate 1,2-dioxygenase large subunit</fullName>
        <ecNumber evidence="9">1.14.12.1</ecNumber>
    </submittedName>
</protein>
<dbReference type="SUPFAM" id="SSF50022">
    <property type="entry name" value="ISP domain"/>
    <property type="match status" value="1"/>
</dbReference>
<keyword evidence="3" id="KW-0479">Metal-binding</keyword>
<evidence type="ECO:0000256" key="7">
    <source>
        <dbReference type="ARBA" id="ARBA00023027"/>
    </source>
</evidence>
<organism evidence="9 10">
    <name type="scientific">Shimia thalassica</name>
    <dbReference type="NCBI Taxonomy" id="1715693"/>
    <lineage>
        <taxon>Bacteria</taxon>
        <taxon>Pseudomonadati</taxon>
        <taxon>Pseudomonadota</taxon>
        <taxon>Alphaproteobacteria</taxon>
        <taxon>Rhodobacterales</taxon>
        <taxon>Roseobacteraceae</taxon>
    </lineage>
</organism>
<keyword evidence="2" id="KW-0001">2Fe-2S</keyword>
<name>A0A0P1I392_9RHOB</name>
<gene>
    <name evidence="9" type="primary">antA_1</name>
    <name evidence="9" type="ORF">PH7735_00811</name>
</gene>
<dbReference type="RefSeq" id="WP_082645122.1">
    <property type="nucleotide sequence ID" value="NZ_CYTW01000001.1"/>
</dbReference>
<evidence type="ECO:0000313" key="9">
    <source>
        <dbReference type="EMBL" id="CUJ87741.1"/>
    </source>
</evidence>
<dbReference type="Pfam" id="PF00848">
    <property type="entry name" value="Ring_hydroxyl_A"/>
    <property type="match status" value="1"/>
</dbReference>
<accession>A0A0P1I392</accession>
<dbReference type="Gene3D" id="3.90.380.10">
    <property type="entry name" value="Naphthalene 1,2-dioxygenase Alpha Subunit, Chain A, domain 1"/>
    <property type="match status" value="2"/>
</dbReference>
<dbReference type="Pfam" id="PF00355">
    <property type="entry name" value="Rieske"/>
    <property type="match status" value="1"/>
</dbReference>
<feature type="domain" description="Rieske" evidence="8">
    <location>
        <begin position="53"/>
        <end position="161"/>
    </location>
</feature>
<evidence type="ECO:0000259" key="8">
    <source>
        <dbReference type="PROSITE" id="PS51296"/>
    </source>
</evidence>
<evidence type="ECO:0000256" key="3">
    <source>
        <dbReference type="ARBA" id="ARBA00022723"/>
    </source>
</evidence>
<dbReference type="Gene3D" id="2.102.10.10">
    <property type="entry name" value="Rieske [2Fe-2S] iron-sulphur domain"/>
    <property type="match status" value="1"/>
</dbReference>
<dbReference type="EMBL" id="CYTW01000001">
    <property type="protein sequence ID" value="CUJ87741.1"/>
    <property type="molecule type" value="Genomic_DNA"/>
</dbReference>
<dbReference type="EC" id="1.14.12.1" evidence="9"/>
<evidence type="ECO:0000256" key="2">
    <source>
        <dbReference type="ARBA" id="ARBA00022714"/>
    </source>
</evidence>
<dbReference type="Proteomes" id="UP000051870">
    <property type="component" value="Unassembled WGS sequence"/>
</dbReference>
<evidence type="ECO:0000313" key="10">
    <source>
        <dbReference type="Proteomes" id="UP000051870"/>
    </source>
</evidence>
<dbReference type="PANTHER" id="PTHR43756">
    <property type="entry name" value="CHOLINE MONOOXYGENASE, CHLOROPLASTIC"/>
    <property type="match status" value="1"/>
</dbReference>
<dbReference type="InterPro" id="IPR001663">
    <property type="entry name" value="Rng_hydr_dOase-A"/>
</dbReference>
<proteinExistence type="predicted"/>
<keyword evidence="7" id="KW-0520">NAD</keyword>
<dbReference type="CDD" id="cd03469">
    <property type="entry name" value="Rieske_RO_Alpha_N"/>
    <property type="match status" value="1"/>
</dbReference>
<dbReference type="PANTHER" id="PTHR43756:SF5">
    <property type="entry name" value="CHOLINE MONOOXYGENASE, CHLOROPLASTIC"/>
    <property type="match status" value="1"/>
</dbReference>
<sequence length="385" mass="43887">MQSQATRDVHGLRQHLTELTSRAKDDAYSMPSDFYTSEDFLELEKEQIFRAEWVCLGHVGEVAEPGDFFTTELVGEQLLVVRNDDGDINVLSNVCRHRGNMVENETSGNRRSFVCPYHAWTYKRDGELKTAPLMKKAKAFNSAKCSLPKFSTEIWNNFIFVNLDGAAKPLAPQLVSLDAILHNYHHELRNLLFKDEAVWGTNWKNLTENFMEGYHLFATHPKTLQPMTPTQLCRKVPGEDRWTAYRSYYDPEYPPRGPFHDDMTEDEQRNSVLFNIFPSFVVAVAANYTLFLCLRPNGVVQVSIRWGVCGLKTDPKDPEVVAYVDLCKAFNAEDKEKLETLQKAQETRFFEGGPLAPDDLEGTIWDFLKYMEGMLGDTSVAAAAE</sequence>
<keyword evidence="4 9" id="KW-0560">Oxidoreductase</keyword>
<keyword evidence="5" id="KW-0408">Iron</keyword>
<comment type="cofactor">
    <cofactor evidence="1">
        <name>Fe cation</name>
        <dbReference type="ChEBI" id="CHEBI:24875"/>
    </cofactor>
</comment>
<dbReference type="STRING" id="1715693.PH7735_00811"/>